<feature type="binding site" evidence="3">
    <location>
        <position position="56"/>
    </location>
    <ligand>
        <name>Mg(2+)</name>
        <dbReference type="ChEBI" id="CHEBI:18420"/>
        <label>1</label>
    </ligand>
</feature>
<feature type="binding site" evidence="3">
    <location>
        <position position="55"/>
    </location>
    <ligand>
        <name>Mg(2+)</name>
        <dbReference type="ChEBI" id="CHEBI:18420"/>
        <label>1</label>
    </ligand>
</feature>
<sequence>MLDEATRDRALGAILGSATGDALGAPCEFQPPLPSDDAVVMRAGGAFDWELGEWTDDTSMAVPILRALADGRELADESTLDLLVATWAQWASGAKDVGNQIRAVLGSLESPTAEAARAAARTIHDQAGRSGGNGSLMRTGPVALAFLGGGQEERLVHAARAISDLTHFDAETGDACVLWSLAIRHAIRTGEIDVHRGIRHVPFERRETWLARFDEAERLMPWQFPQNGWVVHALQASWSAIAHAETLERRLVLAVRCGNDTDTVAAIAGALAGAAAGASSIPDAWRRELHGWSGPGEVATAAHLEAWVERATAYAV</sequence>
<dbReference type="InterPro" id="IPR050792">
    <property type="entry name" value="ADP-ribosylglycohydrolase"/>
</dbReference>
<proteinExistence type="inferred from homology"/>
<dbReference type="Gene3D" id="1.10.4080.10">
    <property type="entry name" value="ADP-ribosylation/Crystallin J1"/>
    <property type="match status" value="1"/>
</dbReference>
<keyword evidence="5" id="KW-1185">Reference proteome</keyword>
<evidence type="ECO:0000313" key="4">
    <source>
        <dbReference type="EMBL" id="SDH44683.1"/>
    </source>
</evidence>
<dbReference type="InterPro" id="IPR005502">
    <property type="entry name" value="Ribosyl_crysJ1"/>
</dbReference>
<evidence type="ECO:0000256" key="3">
    <source>
        <dbReference type="PIRSR" id="PIRSR605502-1"/>
    </source>
</evidence>
<feature type="binding site" evidence="3">
    <location>
        <position position="57"/>
    </location>
    <ligand>
        <name>Mg(2+)</name>
        <dbReference type="ChEBI" id="CHEBI:18420"/>
        <label>1</label>
    </ligand>
</feature>
<dbReference type="GO" id="GO:0016787">
    <property type="term" value="F:hydrolase activity"/>
    <property type="evidence" value="ECO:0007669"/>
    <property type="project" value="UniProtKB-KW"/>
</dbReference>
<dbReference type="Proteomes" id="UP000198822">
    <property type="component" value="Chromosome I"/>
</dbReference>
<dbReference type="Pfam" id="PF03747">
    <property type="entry name" value="ADP_ribosyl_GH"/>
    <property type="match status" value="1"/>
</dbReference>
<dbReference type="SUPFAM" id="SSF101478">
    <property type="entry name" value="ADP-ribosylglycohydrolase"/>
    <property type="match status" value="1"/>
</dbReference>
<comment type="similarity">
    <text evidence="1">Belongs to the ADP-ribosylglycohydrolase family.</text>
</comment>
<evidence type="ECO:0000256" key="1">
    <source>
        <dbReference type="ARBA" id="ARBA00010702"/>
    </source>
</evidence>
<accession>A0A1G8CHH4</accession>
<gene>
    <name evidence="4" type="ORF">SAMN04489720_1287</name>
</gene>
<dbReference type="AlphaFoldDB" id="A0A1G8CHH4"/>
<dbReference type="OrthoDB" id="9798107at2"/>
<reference evidence="5" key="1">
    <citation type="submission" date="2016-10" db="EMBL/GenBank/DDBJ databases">
        <authorList>
            <person name="Varghese N."/>
            <person name="Submissions S."/>
        </authorList>
    </citation>
    <scope>NUCLEOTIDE SEQUENCE [LARGE SCALE GENOMIC DNA]</scope>
    <source>
        <strain evidence="5">DSM 22002</strain>
    </source>
</reference>
<name>A0A1G8CHH4_9MICO</name>
<keyword evidence="3" id="KW-0479">Metal-binding</keyword>
<dbReference type="PANTHER" id="PTHR16222:SF24">
    <property type="entry name" value="ADP-RIBOSYLHYDROLASE ARH3"/>
    <property type="match status" value="1"/>
</dbReference>
<dbReference type="RefSeq" id="WP_092503471.1">
    <property type="nucleotide sequence ID" value="NZ_LT629695.1"/>
</dbReference>
<evidence type="ECO:0000256" key="2">
    <source>
        <dbReference type="ARBA" id="ARBA00022801"/>
    </source>
</evidence>
<feature type="binding site" evidence="3">
    <location>
        <position position="263"/>
    </location>
    <ligand>
        <name>Mg(2+)</name>
        <dbReference type="ChEBI" id="CHEBI:18420"/>
        <label>1</label>
    </ligand>
</feature>
<evidence type="ECO:0000313" key="5">
    <source>
        <dbReference type="Proteomes" id="UP000198822"/>
    </source>
</evidence>
<organism evidence="4 5">
    <name type="scientific">Agrococcus jejuensis</name>
    <dbReference type="NCBI Taxonomy" id="399736"/>
    <lineage>
        <taxon>Bacteria</taxon>
        <taxon>Bacillati</taxon>
        <taxon>Actinomycetota</taxon>
        <taxon>Actinomycetes</taxon>
        <taxon>Micrococcales</taxon>
        <taxon>Microbacteriaceae</taxon>
        <taxon>Agrococcus</taxon>
    </lineage>
</organism>
<dbReference type="InterPro" id="IPR036705">
    <property type="entry name" value="Ribosyl_crysJ1_sf"/>
</dbReference>
<dbReference type="PANTHER" id="PTHR16222">
    <property type="entry name" value="ADP-RIBOSYLGLYCOHYDROLASE"/>
    <property type="match status" value="1"/>
</dbReference>
<feature type="binding site" evidence="3">
    <location>
        <position position="260"/>
    </location>
    <ligand>
        <name>Mg(2+)</name>
        <dbReference type="ChEBI" id="CHEBI:18420"/>
        <label>1</label>
    </ligand>
</feature>
<comment type="cofactor">
    <cofactor evidence="3">
        <name>Mg(2+)</name>
        <dbReference type="ChEBI" id="CHEBI:18420"/>
    </cofactor>
    <text evidence="3">Binds 2 magnesium ions per subunit.</text>
</comment>
<keyword evidence="2 4" id="KW-0378">Hydrolase</keyword>
<keyword evidence="3" id="KW-0460">Magnesium</keyword>
<dbReference type="GO" id="GO:0046872">
    <property type="term" value="F:metal ion binding"/>
    <property type="evidence" value="ECO:0007669"/>
    <property type="project" value="UniProtKB-KW"/>
</dbReference>
<feature type="binding site" evidence="3">
    <location>
        <position position="262"/>
    </location>
    <ligand>
        <name>Mg(2+)</name>
        <dbReference type="ChEBI" id="CHEBI:18420"/>
        <label>1</label>
    </ligand>
</feature>
<protein>
    <submittedName>
        <fullName evidence="4">ADP-ribosylglycohydrolase</fullName>
    </submittedName>
</protein>
<dbReference type="EMBL" id="LT629695">
    <property type="protein sequence ID" value="SDH44683.1"/>
    <property type="molecule type" value="Genomic_DNA"/>
</dbReference>